<sequence>MTHRGNEKEEHLTQAQKAKREPAEVQREHGDADADLRLIGEGTRPSQRKEP</sequence>
<evidence type="ECO:0000313" key="3">
    <source>
        <dbReference type="Proteomes" id="UP000244240"/>
    </source>
</evidence>
<dbReference type="EMBL" id="QBKR01000007">
    <property type="protein sequence ID" value="PTX61279.1"/>
    <property type="molecule type" value="Genomic_DNA"/>
</dbReference>
<accession>A0A2T6BYY2</accession>
<feature type="compositionally biased region" description="Basic and acidic residues" evidence="1">
    <location>
        <begin position="1"/>
        <end position="38"/>
    </location>
</feature>
<feature type="region of interest" description="Disordered" evidence="1">
    <location>
        <begin position="1"/>
        <end position="51"/>
    </location>
</feature>
<evidence type="ECO:0008006" key="4">
    <source>
        <dbReference type="Google" id="ProtNLM"/>
    </source>
</evidence>
<evidence type="ECO:0000313" key="2">
    <source>
        <dbReference type="EMBL" id="PTX61279.1"/>
    </source>
</evidence>
<organism evidence="2 3">
    <name type="scientific">Melghirimyces profundicolus</name>
    <dbReference type="NCBI Taxonomy" id="1242148"/>
    <lineage>
        <taxon>Bacteria</taxon>
        <taxon>Bacillati</taxon>
        <taxon>Bacillota</taxon>
        <taxon>Bacilli</taxon>
        <taxon>Bacillales</taxon>
        <taxon>Thermoactinomycetaceae</taxon>
        <taxon>Melghirimyces</taxon>
    </lineage>
</organism>
<dbReference type="RefSeq" id="WP_170109535.1">
    <property type="nucleotide sequence ID" value="NZ_QBKR01000007.1"/>
</dbReference>
<dbReference type="AlphaFoldDB" id="A0A2T6BYY2"/>
<protein>
    <recommendedName>
        <fullName evidence="4">YpzI-like protein</fullName>
    </recommendedName>
</protein>
<dbReference type="Proteomes" id="UP000244240">
    <property type="component" value="Unassembled WGS sequence"/>
</dbReference>
<reference evidence="2 3" key="1">
    <citation type="submission" date="2018-04" db="EMBL/GenBank/DDBJ databases">
        <title>Genomic Encyclopedia of Archaeal and Bacterial Type Strains, Phase II (KMG-II): from individual species to whole genera.</title>
        <authorList>
            <person name="Goeker M."/>
        </authorList>
    </citation>
    <scope>NUCLEOTIDE SEQUENCE [LARGE SCALE GENOMIC DNA]</scope>
    <source>
        <strain evidence="2 3">DSM 45787</strain>
    </source>
</reference>
<name>A0A2T6BYY2_9BACL</name>
<gene>
    <name evidence="2" type="ORF">C8P63_10774</name>
</gene>
<proteinExistence type="predicted"/>
<keyword evidence="3" id="KW-1185">Reference proteome</keyword>
<evidence type="ECO:0000256" key="1">
    <source>
        <dbReference type="SAM" id="MobiDB-lite"/>
    </source>
</evidence>
<comment type="caution">
    <text evidence="2">The sequence shown here is derived from an EMBL/GenBank/DDBJ whole genome shotgun (WGS) entry which is preliminary data.</text>
</comment>